<gene>
    <name evidence="2" type="ORF">FHW37_102126</name>
</gene>
<dbReference type="RefSeq" id="WP_186458173.1">
    <property type="nucleotide sequence ID" value="NZ_VIWP01000002.1"/>
</dbReference>
<evidence type="ECO:0000313" key="3">
    <source>
        <dbReference type="Proteomes" id="UP000320653"/>
    </source>
</evidence>
<organism evidence="2 3">
    <name type="scientific">Neorhizobium alkalisoli</name>
    <dbReference type="NCBI Taxonomy" id="528178"/>
    <lineage>
        <taxon>Bacteria</taxon>
        <taxon>Pseudomonadati</taxon>
        <taxon>Pseudomonadota</taxon>
        <taxon>Alphaproteobacteria</taxon>
        <taxon>Hyphomicrobiales</taxon>
        <taxon>Rhizobiaceae</taxon>
        <taxon>Rhizobium/Agrobacterium group</taxon>
        <taxon>Neorhizobium</taxon>
    </lineage>
</organism>
<keyword evidence="1" id="KW-0472">Membrane</keyword>
<name>A0A561R1K2_9HYPH</name>
<reference evidence="2 3" key="1">
    <citation type="submission" date="2019-06" db="EMBL/GenBank/DDBJ databases">
        <title>Sorghum-associated microbial communities from plants grown in Nebraska, USA.</title>
        <authorList>
            <person name="Schachtman D."/>
        </authorList>
    </citation>
    <scope>NUCLEOTIDE SEQUENCE [LARGE SCALE GENOMIC DNA]</scope>
    <source>
        <strain evidence="2 3">1225</strain>
    </source>
</reference>
<keyword evidence="3" id="KW-1185">Reference proteome</keyword>
<sequence length="47" mass="4997">MWIAVQIVGLAGTACILVAMMCVQPFPDHIVKDRDGRKGAAKKKDGG</sequence>
<feature type="transmembrane region" description="Helical" evidence="1">
    <location>
        <begin position="6"/>
        <end position="27"/>
    </location>
</feature>
<dbReference type="AlphaFoldDB" id="A0A561R1K2"/>
<evidence type="ECO:0000256" key="1">
    <source>
        <dbReference type="SAM" id="Phobius"/>
    </source>
</evidence>
<keyword evidence="1" id="KW-0812">Transmembrane</keyword>
<dbReference type="Proteomes" id="UP000320653">
    <property type="component" value="Unassembled WGS sequence"/>
</dbReference>
<protein>
    <submittedName>
        <fullName evidence="2">Uncharacterized protein</fullName>
    </submittedName>
</protein>
<keyword evidence="1" id="KW-1133">Transmembrane helix</keyword>
<evidence type="ECO:0000313" key="2">
    <source>
        <dbReference type="EMBL" id="TWF56496.1"/>
    </source>
</evidence>
<accession>A0A561R1K2</accession>
<proteinExistence type="predicted"/>
<dbReference type="EMBL" id="VIWP01000002">
    <property type="protein sequence ID" value="TWF56496.1"/>
    <property type="molecule type" value="Genomic_DNA"/>
</dbReference>
<comment type="caution">
    <text evidence="2">The sequence shown here is derived from an EMBL/GenBank/DDBJ whole genome shotgun (WGS) entry which is preliminary data.</text>
</comment>